<dbReference type="AlphaFoldDB" id="A0A0F9CAN9"/>
<evidence type="ECO:0000313" key="1">
    <source>
        <dbReference type="EMBL" id="KKK93791.1"/>
    </source>
</evidence>
<sequence length="90" mass="9966">GSIMKMSEAVFSVHNTLNMKYGKSDTELFPIDWEDSRWKNTSEIEGLFTGMVTVALAGGFDTEDSLVLSQADPLPCTIRAIIPRLEKTGR</sequence>
<gene>
    <name evidence="1" type="ORF">LCGC14_2689370</name>
</gene>
<reference evidence="1" key="1">
    <citation type="journal article" date="2015" name="Nature">
        <title>Complex archaea that bridge the gap between prokaryotes and eukaryotes.</title>
        <authorList>
            <person name="Spang A."/>
            <person name="Saw J.H."/>
            <person name="Jorgensen S.L."/>
            <person name="Zaremba-Niedzwiedzka K."/>
            <person name="Martijn J."/>
            <person name="Lind A.E."/>
            <person name="van Eijk R."/>
            <person name="Schleper C."/>
            <person name="Guy L."/>
            <person name="Ettema T.J."/>
        </authorList>
    </citation>
    <scope>NUCLEOTIDE SEQUENCE</scope>
</reference>
<proteinExistence type="predicted"/>
<comment type="caution">
    <text evidence="1">The sequence shown here is derived from an EMBL/GenBank/DDBJ whole genome shotgun (WGS) entry which is preliminary data.</text>
</comment>
<organism evidence="1">
    <name type="scientific">marine sediment metagenome</name>
    <dbReference type="NCBI Taxonomy" id="412755"/>
    <lineage>
        <taxon>unclassified sequences</taxon>
        <taxon>metagenomes</taxon>
        <taxon>ecological metagenomes</taxon>
    </lineage>
</organism>
<feature type="non-terminal residue" evidence="1">
    <location>
        <position position="1"/>
    </location>
</feature>
<protein>
    <submittedName>
        <fullName evidence="1">Uncharacterized protein</fullName>
    </submittedName>
</protein>
<name>A0A0F9CAN9_9ZZZZ</name>
<accession>A0A0F9CAN9</accession>
<dbReference type="EMBL" id="LAZR01047624">
    <property type="protein sequence ID" value="KKK93791.1"/>
    <property type="molecule type" value="Genomic_DNA"/>
</dbReference>